<reference evidence="1 2" key="1">
    <citation type="submission" date="2019-07" db="EMBL/GenBank/DDBJ databases">
        <title>The pathways for chlorine oxyanion respiration interact through the shared metabolite chlorate.</title>
        <authorList>
            <person name="Barnum T.P."/>
            <person name="Cheng Y."/>
            <person name="Hill K.A."/>
            <person name="Lucas L.N."/>
            <person name="Carlson H.K."/>
            <person name="Coates J.D."/>
        </authorList>
    </citation>
    <scope>NUCLEOTIDE SEQUENCE [LARGE SCALE GENOMIC DNA]</scope>
    <source>
        <strain evidence="1">UCB</strain>
    </source>
</reference>
<accession>A0A558B987</accession>
<dbReference type="EMBL" id="VMRX01000026">
    <property type="protein sequence ID" value="TVT33069.1"/>
    <property type="molecule type" value="Genomic_DNA"/>
</dbReference>
<sequence length="99" mass="11099">MITSTARIESANAPRYLARLCRHFSHKRQVEWTETEGKVEFDMGTCFLEARDSVLTLKAAATTAEDLSKVQQVIGSHLERFAAAMKDGEQLTVSWQPAQ</sequence>
<evidence type="ECO:0000313" key="1">
    <source>
        <dbReference type="EMBL" id="TVT33069.1"/>
    </source>
</evidence>
<dbReference type="RefSeq" id="WP_273133715.1">
    <property type="nucleotide sequence ID" value="NZ_VMRX01000026.1"/>
</dbReference>
<dbReference type="InterPro" id="IPR014543">
    <property type="entry name" value="UCP028291"/>
</dbReference>
<organism evidence="1 2">
    <name type="scientific">Marinobacter vinifirmus</name>
    <dbReference type="NCBI Taxonomy" id="355591"/>
    <lineage>
        <taxon>Bacteria</taxon>
        <taxon>Pseudomonadati</taxon>
        <taxon>Pseudomonadota</taxon>
        <taxon>Gammaproteobacteria</taxon>
        <taxon>Pseudomonadales</taxon>
        <taxon>Marinobacteraceae</taxon>
        <taxon>Marinobacter</taxon>
    </lineage>
</organism>
<comment type="caution">
    <text evidence="1">The sequence shown here is derived from an EMBL/GenBank/DDBJ whole genome shotgun (WGS) entry which is preliminary data.</text>
</comment>
<evidence type="ECO:0000313" key="2">
    <source>
        <dbReference type="Proteomes" id="UP000319142"/>
    </source>
</evidence>
<protein>
    <submittedName>
        <fullName evidence="1">DUF2218 domain-containing protein</fullName>
    </submittedName>
</protein>
<proteinExistence type="predicted"/>
<dbReference type="Proteomes" id="UP000319142">
    <property type="component" value="Unassembled WGS sequence"/>
</dbReference>
<name>A0A558B987_9GAMM</name>
<dbReference type="PIRSF" id="PIRSF028291">
    <property type="entry name" value="UCP028291"/>
    <property type="match status" value="1"/>
</dbReference>
<gene>
    <name evidence="1" type="ORF">FHK81_10415</name>
</gene>
<dbReference type="Gene3D" id="3.30.310.50">
    <property type="entry name" value="Alpha-D-phosphohexomutase, C-terminal domain"/>
    <property type="match status" value="1"/>
</dbReference>
<dbReference type="Pfam" id="PF09981">
    <property type="entry name" value="DUF2218"/>
    <property type="match status" value="1"/>
</dbReference>
<dbReference type="AlphaFoldDB" id="A0A558B987"/>